<evidence type="ECO:0000256" key="1">
    <source>
        <dbReference type="ARBA" id="ARBA00004123"/>
    </source>
</evidence>
<proteinExistence type="predicted"/>
<evidence type="ECO:0000256" key="3">
    <source>
        <dbReference type="ARBA" id="ARBA00022737"/>
    </source>
</evidence>
<protein>
    <recommendedName>
        <fullName evidence="8">Xylanolytic transcriptional activator regulatory domain-containing protein</fullName>
    </recommendedName>
</protein>
<feature type="compositionally biased region" description="Polar residues" evidence="7">
    <location>
        <begin position="28"/>
        <end position="37"/>
    </location>
</feature>
<dbReference type="PANTHER" id="PTHR40626">
    <property type="entry name" value="MIP31509P"/>
    <property type="match status" value="1"/>
</dbReference>
<name>A0A0D2CSI3_9EURO</name>
<dbReference type="VEuPathDB" id="FungiDB:PV07_00934"/>
<dbReference type="GeneID" id="27340128"/>
<dbReference type="OrthoDB" id="4481619at2759"/>
<evidence type="ECO:0000256" key="7">
    <source>
        <dbReference type="SAM" id="MobiDB-lite"/>
    </source>
</evidence>
<dbReference type="HOGENOM" id="CLU_007423_1_0_1"/>
<evidence type="ECO:0000313" key="10">
    <source>
        <dbReference type="Proteomes" id="UP000054466"/>
    </source>
</evidence>
<dbReference type="InterPro" id="IPR051059">
    <property type="entry name" value="VerF-like"/>
</dbReference>
<evidence type="ECO:0000256" key="4">
    <source>
        <dbReference type="ARBA" id="ARBA00022771"/>
    </source>
</evidence>
<accession>A0A0D2CSI3</accession>
<comment type="subcellular location">
    <subcellularLocation>
        <location evidence="1">Nucleus</location>
    </subcellularLocation>
</comment>
<dbReference type="GO" id="GO:0000785">
    <property type="term" value="C:chromatin"/>
    <property type="evidence" value="ECO:0007669"/>
    <property type="project" value="TreeGrafter"/>
</dbReference>
<keyword evidence="4" id="KW-0863">Zinc-finger</keyword>
<dbReference type="STRING" id="569365.A0A0D2CSI3"/>
<dbReference type="CDD" id="cd12148">
    <property type="entry name" value="fungal_TF_MHR"/>
    <property type="match status" value="1"/>
</dbReference>
<keyword evidence="5" id="KW-0862">Zinc</keyword>
<dbReference type="GO" id="GO:0006351">
    <property type="term" value="P:DNA-templated transcription"/>
    <property type="evidence" value="ECO:0007669"/>
    <property type="project" value="InterPro"/>
</dbReference>
<evidence type="ECO:0000256" key="2">
    <source>
        <dbReference type="ARBA" id="ARBA00022723"/>
    </source>
</evidence>
<dbReference type="GO" id="GO:0000981">
    <property type="term" value="F:DNA-binding transcription factor activity, RNA polymerase II-specific"/>
    <property type="evidence" value="ECO:0007669"/>
    <property type="project" value="InterPro"/>
</dbReference>
<dbReference type="PANTHER" id="PTHR40626:SF10">
    <property type="entry name" value="C2H2-TYPE DOMAIN-CONTAINING PROTEIN"/>
    <property type="match status" value="1"/>
</dbReference>
<dbReference type="GO" id="GO:0000978">
    <property type="term" value="F:RNA polymerase II cis-regulatory region sequence-specific DNA binding"/>
    <property type="evidence" value="ECO:0007669"/>
    <property type="project" value="InterPro"/>
</dbReference>
<dbReference type="EMBL" id="KN847040">
    <property type="protein sequence ID" value="KIW34138.1"/>
    <property type="molecule type" value="Genomic_DNA"/>
</dbReference>
<evidence type="ECO:0000256" key="5">
    <source>
        <dbReference type="ARBA" id="ARBA00022833"/>
    </source>
</evidence>
<keyword evidence="2" id="KW-0479">Metal-binding</keyword>
<keyword evidence="6" id="KW-0539">Nucleus</keyword>
<gene>
    <name evidence="9" type="ORF">PV07_00934</name>
</gene>
<dbReference type="AlphaFoldDB" id="A0A0D2CSI3"/>
<sequence length="605" mass="67417">MSKPPRLEDSLDEMYFDSIPSIPIQPSLSRESPSGSPTLGGLDLGLAMPNHDVGPNADFQPAAPYSGPQVDMLPFTETEMPGFGPSESSPLSDVRLQQLHVSAVFTVTEAKRMELIHEVKHVFASANVDTDMTMPSRIALERYIMAFFDSFLIHVPCIHIPTWQPQTTHPSLLLAVAAIGANYHDEQDVALQLYRAARLSINNYLQDLPFTTTSRPPWVIQSLFLIMAFGSWSGRFDTVQEAITYQATIGHIVRSAPHPTNRWIDGSQDLQESWKEWVKIETAKRTNFVVYCFFNTLTIAYNVPPCLVNSEIDMDLPCGEVEWLAGEAHAWDESRKRSPPTPSFAEAFRCLVSPSEPQALPCNSFGKYIMLSAILQNIWHLRQACIGQEESAGLARIAYSLQKWQAIGDSSKTPLASLRMTDGVKFFNSVAMLPVAYTGLCVSSGPIRAASRTQDPRTIATAIATKYDDVQRSKTSTTAAMCAIRSFNILVRIGINLIGRTGSLMWSVQLHLHSFECCIFLSKWLETLHRASTNSRWTSEERRVESIVLETLAEVKLPANLADRPIYARVIYAWALMFDGPVLWGIVPVLGKALRLYADGLRYSI</sequence>
<dbReference type="InterPro" id="IPR007219">
    <property type="entry name" value="XnlR_reg_dom"/>
</dbReference>
<evidence type="ECO:0000259" key="8">
    <source>
        <dbReference type="Pfam" id="PF04082"/>
    </source>
</evidence>
<organism evidence="9 10">
    <name type="scientific">Cladophialophora immunda</name>
    <dbReference type="NCBI Taxonomy" id="569365"/>
    <lineage>
        <taxon>Eukaryota</taxon>
        <taxon>Fungi</taxon>
        <taxon>Dikarya</taxon>
        <taxon>Ascomycota</taxon>
        <taxon>Pezizomycotina</taxon>
        <taxon>Eurotiomycetes</taxon>
        <taxon>Chaetothyriomycetidae</taxon>
        <taxon>Chaetothyriales</taxon>
        <taxon>Herpotrichiellaceae</taxon>
        <taxon>Cladophialophora</taxon>
    </lineage>
</organism>
<dbReference type="RefSeq" id="XP_016254354.1">
    <property type="nucleotide sequence ID" value="XM_016387426.1"/>
</dbReference>
<feature type="domain" description="Xylanolytic transcriptional activator regulatory" evidence="8">
    <location>
        <begin position="145"/>
        <end position="384"/>
    </location>
</feature>
<keyword evidence="3" id="KW-0677">Repeat</keyword>
<evidence type="ECO:0000313" key="9">
    <source>
        <dbReference type="EMBL" id="KIW34138.1"/>
    </source>
</evidence>
<dbReference type="Proteomes" id="UP000054466">
    <property type="component" value="Unassembled WGS sequence"/>
</dbReference>
<feature type="region of interest" description="Disordered" evidence="7">
    <location>
        <begin position="22"/>
        <end position="63"/>
    </location>
</feature>
<dbReference type="GO" id="GO:0005634">
    <property type="term" value="C:nucleus"/>
    <property type="evidence" value="ECO:0007669"/>
    <property type="project" value="UniProtKB-SubCell"/>
</dbReference>
<reference evidence="9 10" key="1">
    <citation type="submission" date="2015-01" db="EMBL/GenBank/DDBJ databases">
        <title>The Genome Sequence of Cladophialophora immunda CBS83496.</title>
        <authorList>
            <consortium name="The Broad Institute Genomics Platform"/>
            <person name="Cuomo C."/>
            <person name="de Hoog S."/>
            <person name="Gorbushina A."/>
            <person name="Stielow B."/>
            <person name="Teixiera M."/>
            <person name="Abouelleil A."/>
            <person name="Chapman S.B."/>
            <person name="Priest M."/>
            <person name="Young S.K."/>
            <person name="Wortman J."/>
            <person name="Nusbaum C."/>
            <person name="Birren B."/>
        </authorList>
    </citation>
    <scope>NUCLEOTIDE SEQUENCE [LARGE SCALE GENOMIC DNA]</scope>
    <source>
        <strain evidence="9 10">CBS 83496</strain>
    </source>
</reference>
<keyword evidence="10" id="KW-1185">Reference proteome</keyword>
<dbReference type="Pfam" id="PF04082">
    <property type="entry name" value="Fungal_trans"/>
    <property type="match status" value="1"/>
</dbReference>
<dbReference type="GO" id="GO:0008270">
    <property type="term" value="F:zinc ion binding"/>
    <property type="evidence" value="ECO:0007669"/>
    <property type="project" value="UniProtKB-KW"/>
</dbReference>
<evidence type="ECO:0000256" key="6">
    <source>
        <dbReference type="ARBA" id="ARBA00023242"/>
    </source>
</evidence>